<name>A0A2R6AZG4_9ARCH</name>
<dbReference type="Proteomes" id="UP000240322">
    <property type="component" value="Unassembled WGS sequence"/>
</dbReference>
<gene>
    <name evidence="1" type="ORF">B9Q03_03485</name>
</gene>
<organism evidence="1 2">
    <name type="scientific">Candidatus Marsarchaeota G2 archaeon OSP_D</name>
    <dbReference type="NCBI Taxonomy" id="1978157"/>
    <lineage>
        <taxon>Archaea</taxon>
        <taxon>Candidatus Marsarchaeota</taxon>
        <taxon>Candidatus Marsarchaeota group 2</taxon>
    </lineage>
</organism>
<protein>
    <recommendedName>
        <fullName evidence="3">DUF4242 domain-containing protein</fullName>
    </recommendedName>
</protein>
<dbReference type="Pfam" id="PF11746">
    <property type="entry name" value="DUF3303"/>
    <property type="match status" value="1"/>
</dbReference>
<dbReference type="InterPro" id="IPR021734">
    <property type="entry name" value="DUF3303"/>
</dbReference>
<dbReference type="EMBL" id="NEXE01000019">
    <property type="protein sequence ID" value="PSN91723.1"/>
    <property type="molecule type" value="Genomic_DNA"/>
</dbReference>
<dbReference type="Gene3D" id="3.30.70.3090">
    <property type="entry name" value="ORF SCO4226, nickel-binding ferredoxin-like monomer"/>
    <property type="match status" value="1"/>
</dbReference>
<accession>A0A2R6AZG4</accession>
<evidence type="ECO:0000313" key="2">
    <source>
        <dbReference type="Proteomes" id="UP000240322"/>
    </source>
</evidence>
<dbReference type="AlphaFoldDB" id="A0A2R6AZG4"/>
<reference evidence="1 2" key="1">
    <citation type="submission" date="2017-04" db="EMBL/GenBank/DDBJ databases">
        <title>Novel microbial lineages endemic to geothermal iron-oxide mats fill important gaps in the evolutionary history of Archaea.</title>
        <authorList>
            <person name="Jay Z.J."/>
            <person name="Beam J.P."/>
            <person name="Dlakic M."/>
            <person name="Rusch D.B."/>
            <person name="Kozubal M.A."/>
            <person name="Inskeep W.P."/>
        </authorList>
    </citation>
    <scope>NUCLEOTIDE SEQUENCE [LARGE SCALE GENOMIC DNA]</scope>
    <source>
        <strain evidence="1">OSP_D</strain>
    </source>
</reference>
<proteinExistence type="predicted"/>
<evidence type="ECO:0000313" key="1">
    <source>
        <dbReference type="EMBL" id="PSN91723.1"/>
    </source>
</evidence>
<evidence type="ECO:0008006" key="3">
    <source>
        <dbReference type="Google" id="ProtNLM"/>
    </source>
</evidence>
<sequence length="86" mass="9748">MVTVVIKHEWEQRNEAKAFETVSGIIKMAKESKLPQGFRLLSAYADSGSRTAFCIYEAPSKQAFQELVSKINPPTAYKVYEVSKLY</sequence>
<dbReference type="InterPro" id="IPR042557">
    <property type="entry name" value="SCO4226"/>
</dbReference>
<comment type="caution">
    <text evidence="1">The sequence shown here is derived from an EMBL/GenBank/DDBJ whole genome shotgun (WGS) entry which is preliminary data.</text>
</comment>